<dbReference type="PANTHER" id="PTHR43439">
    <property type="entry name" value="PHENYLACETATE-COENZYME A LIGASE"/>
    <property type="match status" value="1"/>
</dbReference>
<accession>A0A165J0K4</accession>
<dbReference type="Pfam" id="PF07993">
    <property type="entry name" value="NAD_binding_4"/>
    <property type="match status" value="1"/>
</dbReference>
<gene>
    <name evidence="6" type="ORF">CALCODRAFT_480155</name>
</gene>
<keyword evidence="2" id="KW-0597">Phosphoprotein</keyword>
<organism evidence="6 7">
    <name type="scientific">Calocera cornea HHB12733</name>
    <dbReference type="NCBI Taxonomy" id="1353952"/>
    <lineage>
        <taxon>Eukaryota</taxon>
        <taxon>Fungi</taxon>
        <taxon>Dikarya</taxon>
        <taxon>Basidiomycota</taxon>
        <taxon>Agaricomycotina</taxon>
        <taxon>Dacrymycetes</taxon>
        <taxon>Dacrymycetales</taxon>
        <taxon>Dacrymycetaceae</taxon>
        <taxon>Calocera</taxon>
    </lineage>
</organism>
<feature type="domain" description="Thioester reductase (TE)" evidence="5">
    <location>
        <begin position="742"/>
        <end position="981"/>
    </location>
</feature>
<keyword evidence="1" id="KW-0596">Phosphopantetheine</keyword>
<evidence type="ECO:0000256" key="3">
    <source>
        <dbReference type="SAM" id="MobiDB-lite"/>
    </source>
</evidence>
<sequence length="1134" mass="123685">MVAGDFVESTSTAETAWPSFTLPPLDNSLLFPQWLDHHLEKNADHPYCVLVGSGNDDDVTVTWGEVIRASFRLAAKLREEIKVSEEQRKEGIRIAILTNADAITYCTLIFAILRAGFVAFPLSTRNSVPALVHLIGKTATLYVVGSVPSPGAPASALQETTASVLSALDTVQLLGAPTYTGLYPRLGSQPAAPYNAEEDAANTPVLPSVQSLPEYTSVTKDSPIMFLHSSGSTNFPKPIPMGHNFWISVCRTMVRGKFEATGTRWGLMGLPAFHGMGVCLMVGSAAAYGTISLMFKPSNLMGFPSPEMVLNACKRGKADYLFSVPSFYVDWSQDPEAVKYLATMKGVMYGGGPLAKETGDQLVKAGVNMVVAYGTTEIGLLFTLGVHRCRTMDWNYGELYPTMRVNLVPEGNNLYRLIVLDCDEHPIAVSNLPDIRAYDTNDLLERHPTERNLWKIVGRADDQIMMSNGEKTNPGPMENIISGNPNVNACLMFGRAKTQVGIVIAPAEHIKVENEDQLASFRNLIWPDIEKANSFAPQHSRIFKEFILVIDAKKKPFARTPKGTISRNVTLQQYEEEIEALYAAAEQPTRAEWAEPPTAWDEEALHSFIVRVVNGVMRGEGAPGVPLDEARDLFEQGCDSLQATYIRAAITSALRQAPKPEGKSDIAATSVPQNLVFSYSTVKRLVTYMTKVVAAVAGQYVYEEDETAKMVEDMTAMVEKYSQNFPVHTASDRRSTGAVVLLTGSTGSLGTYLLEQLLLDERVECVYAVNRLSEKHDLLARQRDAFVDRGVDVQLLQSPKLRLIETDANGEDLGLSEELREEICAALTTIIHTAWRVDFNLSLSSFEPHVRSTRALIDLSLQSQGPAPAQLIFTSSIGTLLKWAHARPVPEEAIADPLPASTSGYSASKWVAERVMLAAGAERGLRATVWRVGQLAGSKRNGAWNGSDWLPLMVRSARGGGLPRLGGDVSWVRVDEAAQAIVQAMSHPAAVQDGEATYLHLVHPRPVAWDTLLAPLAKAVGCALVPYREWLERVEEAARDPTPVQVQENPATKLLAFFRSVGAAEERRVPSFGPGEGEGAGADRPREAMGLPDLAVRRSAGLGGMRELGEGDVRAWVGYWRAKGLLVARCSSLA</sequence>
<dbReference type="InParanoid" id="A0A165J0K4"/>
<evidence type="ECO:0000259" key="4">
    <source>
        <dbReference type="Pfam" id="PF00501"/>
    </source>
</evidence>
<dbReference type="InterPro" id="IPR051414">
    <property type="entry name" value="Adenylate-forming_Reductase"/>
</dbReference>
<dbReference type="AlphaFoldDB" id="A0A165J0K4"/>
<dbReference type="Gene3D" id="3.40.50.12780">
    <property type="entry name" value="N-terminal domain of ligase-like"/>
    <property type="match status" value="1"/>
</dbReference>
<dbReference type="STRING" id="1353952.A0A165J0K4"/>
<dbReference type="Pfam" id="PF00501">
    <property type="entry name" value="AMP-binding"/>
    <property type="match status" value="1"/>
</dbReference>
<dbReference type="SUPFAM" id="SSF56801">
    <property type="entry name" value="Acetyl-CoA synthetase-like"/>
    <property type="match status" value="1"/>
</dbReference>
<dbReference type="InterPro" id="IPR000873">
    <property type="entry name" value="AMP-dep_synth/lig_dom"/>
</dbReference>
<evidence type="ECO:0000313" key="7">
    <source>
        <dbReference type="Proteomes" id="UP000076842"/>
    </source>
</evidence>
<proteinExistence type="predicted"/>
<dbReference type="InterPro" id="IPR013120">
    <property type="entry name" value="FAR_NAD-bd"/>
</dbReference>
<evidence type="ECO:0000256" key="1">
    <source>
        <dbReference type="ARBA" id="ARBA00022450"/>
    </source>
</evidence>
<dbReference type="Gene3D" id="3.40.50.720">
    <property type="entry name" value="NAD(P)-binding Rossmann-like Domain"/>
    <property type="match status" value="1"/>
</dbReference>
<feature type="region of interest" description="Disordered" evidence="3">
    <location>
        <begin position="1068"/>
        <end position="1088"/>
    </location>
</feature>
<name>A0A165J0K4_9BASI</name>
<evidence type="ECO:0000259" key="5">
    <source>
        <dbReference type="Pfam" id="PF07993"/>
    </source>
</evidence>
<feature type="domain" description="AMP-dependent synthetase/ligase" evidence="4">
    <location>
        <begin position="36"/>
        <end position="407"/>
    </location>
</feature>
<keyword evidence="7" id="KW-1185">Reference proteome</keyword>
<protein>
    <submittedName>
        <fullName evidence="6">Acetyl-CoA synthetase-like protein</fullName>
    </submittedName>
</protein>
<dbReference type="InterPro" id="IPR042099">
    <property type="entry name" value="ANL_N_sf"/>
</dbReference>
<dbReference type="Pfam" id="PF23562">
    <property type="entry name" value="AMP-binding_C_3"/>
    <property type="match status" value="1"/>
</dbReference>
<dbReference type="InterPro" id="IPR036291">
    <property type="entry name" value="NAD(P)-bd_dom_sf"/>
</dbReference>
<dbReference type="EMBL" id="KV423925">
    <property type="protein sequence ID" value="KZT61208.1"/>
    <property type="molecule type" value="Genomic_DNA"/>
</dbReference>
<dbReference type="SUPFAM" id="SSF51735">
    <property type="entry name" value="NAD(P)-binding Rossmann-fold domains"/>
    <property type="match status" value="1"/>
</dbReference>
<dbReference type="PANTHER" id="PTHR43439:SF2">
    <property type="entry name" value="ENZYME, PUTATIVE (JCVI)-RELATED"/>
    <property type="match status" value="1"/>
</dbReference>
<evidence type="ECO:0000313" key="6">
    <source>
        <dbReference type="EMBL" id="KZT61208.1"/>
    </source>
</evidence>
<dbReference type="Proteomes" id="UP000076842">
    <property type="component" value="Unassembled WGS sequence"/>
</dbReference>
<reference evidence="6 7" key="1">
    <citation type="journal article" date="2016" name="Mol. Biol. Evol.">
        <title>Comparative Genomics of Early-Diverging Mushroom-Forming Fungi Provides Insights into the Origins of Lignocellulose Decay Capabilities.</title>
        <authorList>
            <person name="Nagy L.G."/>
            <person name="Riley R."/>
            <person name="Tritt A."/>
            <person name="Adam C."/>
            <person name="Daum C."/>
            <person name="Floudas D."/>
            <person name="Sun H."/>
            <person name="Yadav J.S."/>
            <person name="Pangilinan J."/>
            <person name="Larsson K.H."/>
            <person name="Matsuura K."/>
            <person name="Barry K."/>
            <person name="Labutti K."/>
            <person name="Kuo R."/>
            <person name="Ohm R.A."/>
            <person name="Bhattacharya S.S."/>
            <person name="Shirouzu T."/>
            <person name="Yoshinaga Y."/>
            <person name="Martin F.M."/>
            <person name="Grigoriev I.V."/>
            <person name="Hibbett D.S."/>
        </authorList>
    </citation>
    <scope>NUCLEOTIDE SEQUENCE [LARGE SCALE GENOMIC DNA]</scope>
    <source>
        <strain evidence="6 7">HHB12733</strain>
    </source>
</reference>
<dbReference type="OrthoDB" id="429813at2759"/>
<evidence type="ECO:0000256" key="2">
    <source>
        <dbReference type="ARBA" id="ARBA00022553"/>
    </source>
</evidence>